<organism evidence="1 2">
    <name type="scientific">Channa argus</name>
    <name type="common">Northern snakehead</name>
    <name type="synonym">Ophicephalus argus</name>
    <dbReference type="NCBI Taxonomy" id="215402"/>
    <lineage>
        <taxon>Eukaryota</taxon>
        <taxon>Metazoa</taxon>
        <taxon>Chordata</taxon>
        <taxon>Craniata</taxon>
        <taxon>Vertebrata</taxon>
        <taxon>Euteleostomi</taxon>
        <taxon>Actinopterygii</taxon>
        <taxon>Neopterygii</taxon>
        <taxon>Teleostei</taxon>
        <taxon>Neoteleostei</taxon>
        <taxon>Acanthomorphata</taxon>
        <taxon>Anabantaria</taxon>
        <taxon>Anabantiformes</taxon>
        <taxon>Channoidei</taxon>
        <taxon>Channidae</taxon>
        <taxon>Channa</taxon>
    </lineage>
</organism>
<dbReference type="Proteomes" id="UP000503349">
    <property type="component" value="Chromosome 12"/>
</dbReference>
<evidence type="ECO:0000313" key="1">
    <source>
        <dbReference type="EMBL" id="KAF3696356.1"/>
    </source>
</evidence>
<protein>
    <submittedName>
        <fullName evidence="1">Uncharacterized protein</fullName>
    </submittedName>
</protein>
<proteinExistence type="predicted"/>
<dbReference type="EMBL" id="CM015723">
    <property type="protein sequence ID" value="KAF3696356.1"/>
    <property type="molecule type" value="Genomic_DNA"/>
</dbReference>
<sequence length="89" mass="9769">MKYVKQQYHSFDTTDTINNTSCFLTPGGNNLALYVTALLLNSNLFLTYLCRCCAVLEHFVPDFIGAGAALDELESLSLSGNGAFSTFFQ</sequence>
<reference evidence="2" key="2">
    <citation type="submission" date="2019-02" db="EMBL/GenBank/DDBJ databases">
        <title>Opniocepnalus argus Var Kimnra genome.</title>
        <authorList>
            <person name="Zhou C."/>
            <person name="Xiao S."/>
        </authorList>
    </citation>
    <scope>NUCLEOTIDE SEQUENCE [LARGE SCALE GENOMIC DNA]</scope>
</reference>
<evidence type="ECO:0000313" key="2">
    <source>
        <dbReference type="Proteomes" id="UP000503349"/>
    </source>
</evidence>
<gene>
    <name evidence="1" type="ORF">EXN66_Car012033</name>
</gene>
<accession>A0A6G1Q2C8</accession>
<name>A0A6G1Q2C8_CHAAH</name>
<dbReference type="AlphaFoldDB" id="A0A6G1Q2C8"/>
<keyword evidence="2" id="KW-1185">Reference proteome</keyword>
<reference evidence="1 2" key="1">
    <citation type="submission" date="2019-02" db="EMBL/GenBank/DDBJ databases">
        <title>Opniocepnalus argus genome.</title>
        <authorList>
            <person name="Zhou C."/>
            <person name="Xiao S."/>
        </authorList>
    </citation>
    <scope>NUCLEOTIDE SEQUENCE [LARGE SCALE GENOMIC DNA]</scope>
    <source>
        <strain evidence="1">OARG1902GOOAL</strain>
        <tissue evidence="1">Muscle</tissue>
    </source>
</reference>